<dbReference type="Proteomes" id="UP000314294">
    <property type="component" value="Unassembled WGS sequence"/>
</dbReference>
<protein>
    <submittedName>
        <fullName evidence="2">Uncharacterized protein</fullName>
    </submittedName>
</protein>
<proteinExistence type="predicted"/>
<name>A0A4Z2I8H4_9TELE</name>
<organism evidence="2 3">
    <name type="scientific">Liparis tanakae</name>
    <name type="common">Tanaka's snailfish</name>
    <dbReference type="NCBI Taxonomy" id="230148"/>
    <lineage>
        <taxon>Eukaryota</taxon>
        <taxon>Metazoa</taxon>
        <taxon>Chordata</taxon>
        <taxon>Craniata</taxon>
        <taxon>Vertebrata</taxon>
        <taxon>Euteleostomi</taxon>
        <taxon>Actinopterygii</taxon>
        <taxon>Neopterygii</taxon>
        <taxon>Teleostei</taxon>
        <taxon>Neoteleostei</taxon>
        <taxon>Acanthomorphata</taxon>
        <taxon>Eupercaria</taxon>
        <taxon>Perciformes</taxon>
        <taxon>Cottioidei</taxon>
        <taxon>Cottales</taxon>
        <taxon>Liparidae</taxon>
        <taxon>Liparis</taxon>
    </lineage>
</organism>
<dbReference type="AlphaFoldDB" id="A0A4Z2I8H4"/>
<evidence type="ECO:0000313" key="2">
    <source>
        <dbReference type="EMBL" id="TNN74258.1"/>
    </source>
</evidence>
<evidence type="ECO:0000256" key="1">
    <source>
        <dbReference type="SAM" id="MobiDB-lite"/>
    </source>
</evidence>
<accession>A0A4Z2I8H4</accession>
<feature type="region of interest" description="Disordered" evidence="1">
    <location>
        <begin position="17"/>
        <end position="73"/>
    </location>
</feature>
<dbReference type="EMBL" id="SRLO01000116">
    <property type="protein sequence ID" value="TNN74258.1"/>
    <property type="molecule type" value="Genomic_DNA"/>
</dbReference>
<comment type="caution">
    <text evidence="2">The sequence shown here is derived from an EMBL/GenBank/DDBJ whole genome shotgun (WGS) entry which is preliminary data.</text>
</comment>
<gene>
    <name evidence="2" type="ORF">EYF80_015501</name>
</gene>
<keyword evidence="3" id="KW-1185">Reference proteome</keyword>
<evidence type="ECO:0000313" key="3">
    <source>
        <dbReference type="Proteomes" id="UP000314294"/>
    </source>
</evidence>
<reference evidence="2 3" key="1">
    <citation type="submission" date="2019-03" db="EMBL/GenBank/DDBJ databases">
        <title>First draft genome of Liparis tanakae, snailfish: a comprehensive survey of snailfish specific genes.</title>
        <authorList>
            <person name="Kim W."/>
            <person name="Song I."/>
            <person name="Jeong J.-H."/>
            <person name="Kim D."/>
            <person name="Kim S."/>
            <person name="Ryu S."/>
            <person name="Song J.Y."/>
            <person name="Lee S.K."/>
        </authorList>
    </citation>
    <scope>NUCLEOTIDE SEQUENCE [LARGE SCALE GENOMIC DNA]</scope>
    <source>
        <tissue evidence="2">Muscle</tissue>
    </source>
</reference>
<sequence>MMSEEMWTARPRLRFEKRSPPRFRPKIRSGGVASNSPVYNGAVLSHPSSGGAGEREATGDPGALLQFTSPRGK</sequence>